<dbReference type="Proteomes" id="UP000619238">
    <property type="component" value="Unassembled WGS sequence"/>
</dbReference>
<evidence type="ECO:0000313" key="3">
    <source>
        <dbReference type="EMBL" id="MBC8754889.1"/>
    </source>
</evidence>
<feature type="domain" description="Glycine zipper-like" evidence="2">
    <location>
        <begin position="108"/>
        <end position="147"/>
    </location>
</feature>
<protein>
    <recommendedName>
        <fullName evidence="2">Glycine zipper-like domain-containing protein</fullName>
    </recommendedName>
</protein>
<comment type="caution">
    <text evidence="3">The sequence shown here is derived from an EMBL/GenBank/DDBJ whole genome shotgun (WGS) entry which is preliminary data.</text>
</comment>
<keyword evidence="1" id="KW-0812">Transmembrane</keyword>
<organism evidence="3 4">
    <name type="scientific">Kordia aestuariivivens</name>
    <dbReference type="NCBI Taxonomy" id="2759037"/>
    <lineage>
        <taxon>Bacteria</taxon>
        <taxon>Pseudomonadati</taxon>
        <taxon>Bacteroidota</taxon>
        <taxon>Flavobacteriia</taxon>
        <taxon>Flavobacteriales</taxon>
        <taxon>Flavobacteriaceae</taxon>
        <taxon>Kordia</taxon>
    </lineage>
</organism>
<gene>
    <name evidence="3" type="ORF">H2O64_09420</name>
</gene>
<dbReference type="Pfam" id="PF26273">
    <property type="entry name" value="Gly_zipper"/>
    <property type="match status" value="1"/>
</dbReference>
<evidence type="ECO:0000256" key="1">
    <source>
        <dbReference type="SAM" id="Phobius"/>
    </source>
</evidence>
<dbReference type="InterPro" id="IPR058598">
    <property type="entry name" value="Gly_zipper-like_dom"/>
</dbReference>
<proteinExistence type="predicted"/>
<feature type="transmembrane region" description="Helical" evidence="1">
    <location>
        <begin position="103"/>
        <end position="121"/>
    </location>
</feature>
<reference evidence="3 4" key="1">
    <citation type="submission" date="2020-07" db="EMBL/GenBank/DDBJ databases">
        <title>Description of Kordia aestuariivivens sp. nov., isolated from a tidal flat.</title>
        <authorList>
            <person name="Park S."/>
            <person name="Yoon J.-H."/>
        </authorList>
    </citation>
    <scope>NUCLEOTIDE SEQUENCE [LARGE SCALE GENOMIC DNA]</scope>
    <source>
        <strain evidence="3 4">YSTF-M3</strain>
    </source>
</reference>
<accession>A0ABR7Q8J7</accession>
<keyword evidence="4" id="KW-1185">Reference proteome</keyword>
<sequence length="156" mass="17344">METTYTIWKNETIHTIEEKTASFTEALHKKAETDYLKRLLEKMATHASSSEALHDFQEQMDVLVLAIPTVAGFSDKQLRRDFMKKKSKIKNTATIKHKLVHKGYYMSIWMALGMAFGMPWGVAFGNIALGLPIGLAVGLAIGTSLDSKAAKEGRVV</sequence>
<feature type="transmembrane region" description="Helical" evidence="1">
    <location>
        <begin position="127"/>
        <end position="145"/>
    </location>
</feature>
<keyword evidence="1" id="KW-0472">Membrane</keyword>
<dbReference type="EMBL" id="JACGWS010000005">
    <property type="protein sequence ID" value="MBC8754889.1"/>
    <property type="molecule type" value="Genomic_DNA"/>
</dbReference>
<evidence type="ECO:0000259" key="2">
    <source>
        <dbReference type="Pfam" id="PF26273"/>
    </source>
</evidence>
<name>A0ABR7Q8J7_9FLAO</name>
<dbReference type="RefSeq" id="WP_187561941.1">
    <property type="nucleotide sequence ID" value="NZ_JACGWS010000005.1"/>
</dbReference>
<keyword evidence="1" id="KW-1133">Transmembrane helix</keyword>
<evidence type="ECO:0000313" key="4">
    <source>
        <dbReference type="Proteomes" id="UP000619238"/>
    </source>
</evidence>